<dbReference type="STRING" id="1384049.CD29_14095"/>
<protein>
    <recommendedName>
        <fullName evidence="1">DUF1659 domain-containing protein</fullName>
    </recommendedName>
</protein>
<gene>
    <name evidence="2" type="ORF">CD29_14095</name>
</gene>
<keyword evidence="3" id="KW-1185">Reference proteome</keyword>
<feature type="domain" description="DUF1659" evidence="1">
    <location>
        <begin position="3"/>
        <end position="70"/>
    </location>
</feature>
<dbReference type="Proteomes" id="UP000030416">
    <property type="component" value="Unassembled WGS sequence"/>
</dbReference>
<reference evidence="2 3" key="1">
    <citation type="submission" date="2014-02" db="EMBL/GenBank/DDBJ databases">
        <title>Draft genome sequence of Lysinibacillus manganicus DSM 26584T.</title>
        <authorList>
            <person name="Zhang F."/>
            <person name="Wang G."/>
            <person name="Zhang L."/>
        </authorList>
    </citation>
    <scope>NUCLEOTIDE SEQUENCE [LARGE SCALE GENOMIC DNA]</scope>
    <source>
        <strain evidence="2 3">DSM 26584</strain>
    </source>
</reference>
<evidence type="ECO:0000313" key="3">
    <source>
        <dbReference type="Proteomes" id="UP000030416"/>
    </source>
</evidence>
<dbReference type="AlphaFoldDB" id="A0A0A3HZE2"/>
<dbReference type="RefSeq" id="WP_036187862.1">
    <property type="nucleotide sequence ID" value="NZ_AVDA01000016.1"/>
</dbReference>
<organism evidence="2 3">
    <name type="scientific">Ureibacillus manganicus DSM 26584</name>
    <dbReference type="NCBI Taxonomy" id="1384049"/>
    <lineage>
        <taxon>Bacteria</taxon>
        <taxon>Bacillati</taxon>
        <taxon>Bacillota</taxon>
        <taxon>Bacilli</taxon>
        <taxon>Bacillales</taxon>
        <taxon>Caryophanaceae</taxon>
        <taxon>Ureibacillus</taxon>
    </lineage>
</organism>
<name>A0A0A3HZE2_9BACL</name>
<sequence>MATYNFEEANLKLLFETGLDEFGKPLVTTKTYRNVRNNVEVEKIASVAQAIASLSKYPLHQAKKSKTETIKF</sequence>
<accession>A0A0A3HZE2</accession>
<dbReference type="InterPro" id="IPR012454">
    <property type="entry name" value="DUF1659"/>
</dbReference>
<proteinExistence type="predicted"/>
<dbReference type="Pfam" id="PF07872">
    <property type="entry name" value="DUF1659"/>
    <property type="match status" value="1"/>
</dbReference>
<comment type="caution">
    <text evidence="2">The sequence shown here is derived from an EMBL/GenBank/DDBJ whole genome shotgun (WGS) entry which is preliminary data.</text>
</comment>
<dbReference type="eggNOG" id="ENOG5030NE0">
    <property type="taxonomic scope" value="Bacteria"/>
</dbReference>
<evidence type="ECO:0000259" key="1">
    <source>
        <dbReference type="Pfam" id="PF07872"/>
    </source>
</evidence>
<dbReference type="EMBL" id="JPVN01000016">
    <property type="protein sequence ID" value="KGR77774.1"/>
    <property type="molecule type" value="Genomic_DNA"/>
</dbReference>
<dbReference type="OrthoDB" id="48766at2"/>
<evidence type="ECO:0000313" key="2">
    <source>
        <dbReference type="EMBL" id="KGR77774.1"/>
    </source>
</evidence>